<gene>
    <name evidence="6" type="ORF">ACFOYW_12520</name>
</gene>
<proteinExistence type="inferred from homology"/>
<dbReference type="RefSeq" id="WP_390229320.1">
    <property type="nucleotide sequence ID" value="NZ_JBHSCN010000005.1"/>
</dbReference>
<keyword evidence="4" id="KW-0804">Transcription</keyword>
<evidence type="ECO:0000256" key="3">
    <source>
        <dbReference type="ARBA" id="ARBA00023125"/>
    </source>
</evidence>
<name>A0ABV8QA56_9MICO</name>
<dbReference type="SUPFAM" id="SSF46785">
    <property type="entry name" value="Winged helix' DNA-binding domain"/>
    <property type="match status" value="1"/>
</dbReference>
<keyword evidence="2" id="KW-0805">Transcription regulation</keyword>
<dbReference type="InterPro" id="IPR036388">
    <property type="entry name" value="WH-like_DNA-bd_sf"/>
</dbReference>
<evidence type="ECO:0000313" key="6">
    <source>
        <dbReference type="EMBL" id="MFC4244199.1"/>
    </source>
</evidence>
<sequence>MPVKFDLHRLRLLRELSLRGTIAAVAEALNYSSASVSQQLKLLQREVGATLLEPDGRGLRLTPQAHILVTHAEAILNRLEQAEADLARSREEISGTVRVAAFQTAVLALFPPALTYLKEHHPLLRVEIVQAESELARSGLLPRDFDLVVDEVYPGYPLARSALLHQQLLFTDPMRLSESAHAPSHETLRAYADAPWVLEPEGSPAREWAVAACRAAGFEPDIQFESTDVVVHERLAGAGHVVAFLPDLLPPHPESNVHRRLLSPEHHRRVVVTTRAVAQTNPAIAAVQAALREAAVPV</sequence>
<dbReference type="InterPro" id="IPR000847">
    <property type="entry name" value="LysR_HTH_N"/>
</dbReference>
<dbReference type="EMBL" id="JBHSCN010000005">
    <property type="protein sequence ID" value="MFC4244199.1"/>
    <property type="molecule type" value="Genomic_DNA"/>
</dbReference>
<comment type="similarity">
    <text evidence="1">Belongs to the LysR transcriptional regulatory family.</text>
</comment>
<evidence type="ECO:0000256" key="4">
    <source>
        <dbReference type="ARBA" id="ARBA00023163"/>
    </source>
</evidence>
<dbReference type="Gene3D" id="3.40.190.10">
    <property type="entry name" value="Periplasmic binding protein-like II"/>
    <property type="match status" value="2"/>
</dbReference>
<dbReference type="PANTHER" id="PTHR30419">
    <property type="entry name" value="HTH-TYPE TRANSCRIPTIONAL REGULATOR YBHD"/>
    <property type="match status" value="1"/>
</dbReference>
<dbReference type="PROSITE" id="PS50931">
    <property type="entry name" value="HTH_LYSR"/>
    <property type="match status" value="1"/>
</dbReference>
<organism evidence="6 7">
    <name type="scientific">Gryllotalpicola reticulitermitis</name>
    <dbReference type="NCBI Taxonomy" id="1184153"/>
    <lineage>
        <taxon>Bacteria</taxon>
        <taxon>Bacillati</taxon>
        <taxon>Actinomycetota</taxon>
        <taxon>Actinomycetes</taxon>
        <taxon>Micrococcales</taxon>
        <taxon>Microbacteriaceae</taxon>
        <taxon>Gryllotalpicola</taxon>
    </lineage>
</organism>
<accession>A0ABV8QA56</accession>
<dbReference type="PANTHER" id="PTHR30419:SF8">
    <property type="entry name" value="NITROGEN ASSIMILATION TRANSCRIPTIONAL ACTIVATOR-RELATED"/>
    <property type="match status" value="1"/>
</dbReference>
<evidence type="ECO:0000313" key="7">
    <source>
        <dbReference type="Proteomes" id="UP001595900"/>
    </source>
</evidence>
<dbReference type="Gene3D" id="1.10.10.10">
    <property type="entry name" value="Winged helix-like DNA-binding domain superfamily/Winged helix DNA-binding domain"/>
    <property type="match status" value="1"/>
</dbReference>
<dbReference type="InterPro" id="IPR050950">
    <property type="entry name" value="HTH-type_LysR_regulators"/>
</dbReference>
<evidence type="ECO:0000256" key="1">
    <source>
        <dbReference type="ARBA" id="ARBA00009437"/>
    </source>
</evidence>
<keyword evidence="3" id="KW-0238">DNA-binding</keyword>
<dbReference type="SUPFAM" id="SSF53850">
    <property type="entry name" value="Periplasmic binding protein-like II"/>
    <property type="match status" value="1"/>
</dbReference>
<feature type="domain" description="HTH lysR-type" evidence="5">
    <location>
        <begin position="5"/>
        <end position="62"/>
    </location>
</feature>
<dbReference type="Proteomes" id="UP001595900">
    <property type="component" value="Unassembled WGS sequence"/>
</dbReference>
<keyword evidence="7" id="KW-1185">Reference proteome</keyword>
<dbReference type="InterPro" id="IPR036390">
    <property type="entry name" value="WH_DNA-bd_sf"/>
</dbReference>
<dbReference type="Pfam" id="PF00126">
    <property type="entry name" value="HTH_1"/>
    <property type="match status" value="1"/>
</dbReference>
<dbReference type="Pfam" id="PF03466">
    <property type="entry name" value="LysR_substrate"/>
    <property type="match status" value="1"/>
</dbReference>
<evidence type="ECO:0000259" key="5">
    <source>
        <dbReference type="PROSITE" id="PS50931"/>
    </source>
</evidence>
<comment type="caution">
    <text evidence="6">The sequence shown here is derived from an EMBL/GenBank/DDBJ whole genome shotgun (WGS) entry which is preliminary data.</text>
</comment>
<protein>
    <submittedName>
        <fullName evidence="6">LysR substrate-binding domain-containing protein</fullName>
    </submittedName>
</protein>
<reference evidence="7" key="1">
    <citation type="journal article" date="2019" name="Int. J. Syst. Evol. Microbiol.">
        <title>The Global Catalogue of Microorganisms (GCM) 10K type strain sequencing project: providing services to taxonomists for standard genome sequencing and annotation.</title>
        <authorList>
            <consortium name="The Broad Institute Genomics Platform"/>
            <consortium name="The Broad Institute Genome Sequencing Center for Infectious Disease"/>
            <person name="Wu L."/>
            <person name="Ma J."/>
        </authorList>
    </citation>
    <scope>NUCLEOTIDE SEQUENCE [LARGE SCALE GENOMIC DNA]</scope>
    <source>
        <strain evidence="7">CGMCC 1.10363</strain>
    </source>
</reference>
<evidence type="ECO:0000256" key="2">
    <source>
        <dbReference type="ARBA" id="ARBA00023015"/>
    </source>
</evidence>
<dbReference type="InterPro" id="IPR005119">
    <property type="entry name" value="LysR_subst-bd"/>
</dbReference>